<keyword evidence="2" id="KW-1185">Reference proteome</keyword>
<dbReference type="EMBL" id="CM042880">
    <property type="protein sequence ID" value="KAI4387720.1"/>
    <property type="molecule type" value="Genomic_DNA"/>
</dbReference>
<evidence type="ECO:0000313" key="2">
    <source>
        <dbReference type="Proteomes" id="UP001057402"/>
    </source>
</evidence>
<evidence type="ECO:0000313" key="1">
    <source>
        <dbReference type="EMBL" id="KAI4387720.1"/>
    </source>
</evidence>
<proteinExistence type="predicted"/>
<organism evidence="1 2">
    <name type="scientific">Melastoma candidum</name>
    <dbReference type="NCBI Taxonomy" id="119954"/>
    <lineage>
        <taxon>Eukaryota</taxon>
        <taxon>Viridiplantae</taxon>
        <taxon>Streptophyta</taxon>
        <taxon>Embryophyta</taxon>
        <taxon>Tracheophyta</taxon>
        <taxon>Spermatophyta</taxon>
        <taxon>Magnoliopsida</taxon>
        <taxon>eudicotyledons</taxon>
        <taxon>Gunneridae</taxon>
        <taxon>Pentapetalae</taxon>
        <taxon>rosids</taxon>
        <taxon>malvids</taxon>
        <taxon>Myrtales</taxon>
        <taxon>Melastomataceae</taxon>
        <taxon>Melastomatoideae</taxon>
        <taxon>Melastomateae</taxon>
        <taxon>Melastoma</taxon>
    </lineage>
</organism>
<accession>A0ACB9S8P2</accession>
<sequence length="186" mass="20598">MRREGRQHGMVRTYRILPSPYNPRPNGRILNTIDSPPTAGLFVKVPTRPTNHSKFTGKCSRARCLDCHLHPAHKSKDKTKGSNKIKSLDILGRQRVSWRVVDGHPAGSLSGVSATGLLDGLVDYDCDDDEGLICRGLVPAAGDEEDSCESLAGQDRCEHNGSELEFYKVGFELDHIEEGDWCLVRD</sequence>
<comment type="caution">
    <text evidence="1">The sequence shown here is derived from an EMBL/GenBank/DDBJ whole genome shotgun (WGS) entry which is preliminary data.</text>
</comment>
<protein>
    <submittedName>
        <fullName evidence="1">Uncharacterized protein</fullName>
    </submittedName>
</protein>
<dbReference type="Proteomes" id="UP001057402">
    <property type="component" value="Chromosome 1"/>
</dbReference>
<name>A0ACB9S8P2_9MYRT</name>
<reference evidence="2" key="1">
    <citation type="journal article" date="2023" name="Front. Plant Sci.">
        <title>Chromosomal-level genome assembly of Melastoma candidum provides insights into trichome evolution.</title>
        <authorList>
            <person name="Zhong Y."/>
            <person name="Wu W."/>
            <person name="Sun C."/>
            <person name="Zou P."/>
            <person name="Liu Y."/>
            <person name="Dai S."/>
            <person name="Zhou R."/>
        </authorList>
    </citation>
    <scope>NUCLEOTIDE SEQUENCE [LARGE SCALE GENOMIC DNA]</scope>
</reference>
<gene>
    <name evidence="1" type="ORF">MLD38_000130</name>
</gene>